<organism evidence="2 3">
    <name type="scientific">Leptosphaeria maculans (strain JN3 / isolate v23.1.3 / race Av1-4-5-6-7-8)</name>
    <name type="common">Blackleg fungus</name>
    <name type="synonym">Phoma lingam</name>
    <dbReference type="NCBI Taxonomy" id="985895"/>
    <lineage>
        <taxon>Eukaryota</taxon>
        <taxon>Fungi</taxon>
        <taxon>Dikarya</taxon>
        <taxon>Ascomycota</taxon>
        <taxon>Pezizomycotina</taxon>
        <taxon>Dothideomycetes</taxon>
        <taxon>Pleosporomycetidae</taxon>
        <taxon>Pleosporales</taxon>
        <taxon>Pleosporineae</taxon>
        <taxon>Leptosphaeriaceae</taxon>
        <taxon>Plenodomus</taxon>
        <taxon>Plenodomus lingam/Leptosphaeria maculans species complex</taxon>
    </lineage>
</organism>
<feature type="chain" id="PRO_5003195256" evidence="1">
    <location>
        <begin position="23"/>
        <end position="49"/>
    </location>
</feature>
<proteinExistence type="predicted"/>
<evidence type="ECO:0000313" key="2">
    <source>
        <dbReference type="EMBL" id="CBY01514.1"/>
    </source>
</evidence>
<feature type="signal peptide" evidence="1">
    <location>
        <begin position="1"/>
        <end position="22"/>
    </location>
</feature>
<keyword evidence="1" id="KW-0732">Signal</keyword>
<accession>E5AE75</accession>
<dbReference type="EMBL" id="FP929139">
    <property type="protein sequence ID" value="CBY01514.1"/>
    <property type="molecule type" value="Genomic_DNA"/>
</dbReference>
<reference evidence="3" key="1">
    <citation type="journal article" date="2011" name="Nat. Commun.">
        <title>Effector diversification within compartments of the Leptosphaeria maculans genome affected by Repeat-Induced Point mutations.</title>
        <authorList>
            <person name="Rouxel T."/>
            <person name="Grandaubert J."/>
            <person name="Hane J.K."/>
            <person name="Hoede C."/>
            <person name="van de Wouw A.P."/>
            <person name="Couloux A."/>
            <person name="Dominguez V."/>
            <person name="Anthouard V."/>
            <person name="Bally P."/>
            <person name="Bourras S."/>
            <person name="Cozijnsen A.J."/>
            <person name="Ciuffetti L.M."/>
            <person name="Degrave A."/>
            <person name="Dilmaghani A."/>
            <person name="Duret L."/>
            <person name="Fudal I."/>
            <person name="Goodwin S.B."/>
            <person name="Gout L."/>
            <person name="Glaser N."/>
            <person name="Linglin J."/>
            <person name="Kema G.H.J."/>
            <person name="Lapalu N."/>
            <person name="Lawrence C.B."/>
            <person name="May K."/>
            <person name="Meyer M."/>
            <person name="Ollivier B."/>
            <person name="Poulain J."/>
            <person name="Schoch C.L."/>
            <person name="Simon A."/>
            <person name="Spatafora J.W."/>
            <person name="Stachowiak A."/>
            <person name="Turgeon B.G."/>
            <person name="Tyler B.M."/>
            <person name="Vincent D."/>
            <person name="Weissenbach J."/>
            <person name="Amselem J."/>
            <person name="Quesneville H."/>
            <person name="Oliver R.P."/>
            <person name="Wincker P."/>
            <person name="Balesdent M.-H."/>
            <person name="Howlett B.J."/>
        </authorList>
    </citation>
    <scope>NUCLEOTIDE SEQUENCE [LARGE SCALE GENOMIC DNA]</scope>
    <source>
        <strain evidence="3">JN3 / isolate v23.1.3 / race Av1-4-5-6-7-8</strain>
    </source>
</reference>
<name>E5AE75_LEPMJ</name>
<evidence type="ECO:0000256" key="1">
    <source>
        <dbReference type="SAM" id="SignalP"/>
    </source>
</evidence>
<protein>
    <submittedName>
        <fullName evidence="2">Predicted protein</fullName>
    </submittedName>
</protein>
<dbReference type="VEuPathDB" id="FungiDB:LEMA_P003010.1"/>
<gene>
    <name evidence="2" type="ORF">LEMA_P003010.1</name>
</gene>
<evidence type="ECO:0000313" key="3">
    <source>
        <dbReference type="Proteomes" id="UP000002668"/>
    </source>
</evidence>
<sequence length="49" mass="5862">MTAAVPVFFFSFFLRWDRSVLASVHARLDISISFVCREARWKNRWASWP</sequence>
<dbReference type="AlphaFoldDB" id="E5AE75"/>
<keyword evidence="3" id="KW-1185">Reference proteome</keyword>
<dbReference type="InParanoid" id="E5AE75"/>
<dbReference type="HOGENOM" id="CLU_3143406_0_0_1"/>
<dbReference type="Proteomes" id="UP000002668">
    <property type="component" value="Genome"/>
</dbReference>